<organism evidence="1 2">
    <name type="scientific">candidate division MSBL1 archaeon SCGC-AAA259I07</name>
    <dbReference type="NCBI Taxonomy" id="1698266"/>
    <lineage>
        <taxon>Archaea</taxon>
        <taxon>Methanobacteriati</taxon>
        <taxon>Methanobacteriota</taxon>
        <taxon>candidate division MSBL1</taxon>
    </lineage>
</organism>
<accession>A0A133UME4</accession>
<dbReference type="EMBL" id="LHXQ01000005">
    <property type="protein sequence ID" value="KXA95408.1"/>
    <property type="molecule type" value="Genomic_DNA"/>
</dbReference>
<dbReference type="AlphaFoldDB" id="A0A133UME4"/>
<proteinExistence type="predicted"/>
<dbReference type="Proteomes" id="UP000070155">
    <property type="component" value="Unassembled WGS sequence"/>
</dbReference>
<protein>
    <submittedName>
        <fullName evidence="1">Uncharacterized protein</fullName>
    </submittedName>
</protein>
<sequence>MPSENFEESGEFLSKLEEIIKKTEETASELPKYEEIDEKMVGIVEGFFYSNVIINACRDYFY</sequence>
<comment type="caution">
    <text evidence="1">The sequence shown here is derived from an EMBL/GenBank/DDBJ whole genome shotgun (WGS) entry which is preliminary data.</text>
</comment>
<reference evidence="1 2" key="1">
    <citation type="journal article" date="2016" name="Sci. Rep.">
        <title>Metabolic traits of an uncultured archaeal lineage -MSBL1- from brine pools of the Red Sea.</title>
        <authorList>
            <person name="Mwirichia R."/>
            <person name="Alam I."/>
            <person name="Rashid M."/>
            <person name="Vinu M."/>
            <person name="Ba-Alawi W."/>
            <person name="Anthony Kamau A."/>
            <person name="Kamanda Ngugi D."/>
            <person name="Goker M."/>
            <person name="Klenk H.P."/>
            <person name="Bajic V."/>
            <person name="Stingl U."/>
        </authorList>
    </citation>
    <scope>NUCLEOTIDE SEQUENCE [LARGE SCALE GENOMIC DNA]</scope>
    <source>
        <strain evidence="1">SCGC-AAA259I07</strain>
    </source>
</reference>
<gene>
    <name evidence="1" type="ORF">AKJ36_00740</name>
</gene>
<keyword evidence="2" id="KW-1185">Reference proteome</keyword>
<evidence type="ECO:0000313" key="2">
    <source>
        <dbReference type="Proteomes" id="UP000070155"/>
    </source>
</evidence>
<evidence type="ECO:0000313" key="1">
    <source>
        <dbReference type="EMBL" id="KXA95408.1"/>
    </source>
</evidence>
<name>A0A133UME4_9EURY</name>